<evidence type="ECO:0000313" key="2">
    <source>
        <dbReference type="EMBL" id="KAF3950735.1"/>
    </source>
</evidence>
<gene>
    <name evidence="2" type="ORF">CMV_023549</name>
</gene>
<dbReference type="Proteomes" id="UP000737018">
    <property type="component" value="Unassembled WGS sequence"/>
</dbReference>
<evidence type="ECO:0000313" key="3">
    <source>
        <dbReference type="Proteomes" id="UP000737018"/>
    </source>
</evidence>
<keyword evidence="3" id="KW-1185">Reference proteome</keyword>
<sequence length="152" mass="17224">MHDDEPKDDAPQPPPPAPKHYIRVGIWEERKVFGSRAQVLKEELVGRQLENSNRNGKSLNFKLRPPAGNKLEKIVSEYHIVYGGQSDEDVILSKCRNAISSLEKAEKEISRLHTTPVVVAQNDNGKILKARAKEHMFYDPMQAQATAILWDL</sequence>
<dbReference type="OrthoDB" id="10069473at2759"/>
<feature type="region of interest" description="Disordered" evidence="1">
    <location>
        <begin position="1"/>
        <end position="20"/>
    </location>
</feature>
<evidence type="ECO:0000256" key="1">
    <source>
        <dbReference type="SAM" id="MobiDB-lite"/>
    </source>
</evidence>
<dbReference type="GO" id="GO:0031124">
    <property type="term" value="P:mRNA 3'-end processing"/>
    <property type="evidence" value="ECO:0007669"/>
    <property type="project" value="TreeGrafter"/>
</dbReference>
<dbReference type="GO" id="GO:0000993">
    <property type="term" value="F:RNA polymerase II complex binding"/>
    <property type="evidence" value="ECO:0007669"/>
    <property type="project" value="TreeGrafter"/>
</dbReference>
<proteinExistence type="predicted"/>
<dbReference type="PANTHER" id="PTHR12460:SF23">
    <property type="entry name" value="ACTIN CYTOSKELETON-REGULATORY COMPLEX PROTEIN PAN1"/>
    <property type="match status" value="1"/>
</dbReference>
<comment type="caution">
    <text evidence="2">The sequence shown here is derived from an EMBL/GenBank/DDBJ whole genome shotgun (WGS) entry which is preliminary data.</text>
</comment>
<name>A0A8J4QJD5_9ROSI</name>
<dbReference type="EMBL" id="JRKL02005304">
    <property type="protein sequence ID" value="KAF3950735.1"/>
    <property type="molecule type" value="Genomic_DNA"/>
</dbReference>
<protein>
    <submittedName>
        <fullName evidence="2">Uncharacterized protein</fullName>
    </submittedName>
</protein>
<organism evidence="2 3">
    <name type="scientific">Castanea mollissima</name>
    <name type="common">Chinese chestnut</name>
    <dbReference type="NCBI Taxonomy" id="60419"/>
    <lineage>
        <taxon>Eukaryota</taxon>
        <taxon>Viridiplantae</taxon>
        <taxon>Streptophyta</taxon>
        <taxon>Embryophyta</taxon>
        <taxon>Tracheophyta</taxon>
        <taxon>Spermatophyta</taxon>
        <taxon>Magnoliopsida</taxon>
        <taxon>eudicotyledons</taxon>
        <taxon>Gunneridae</taxon>
        <taxon>Pentapetalae</taxon>
        <taxon>rosids</taxon>
        <taxon>fabids</taxon>
        <taxon>Fagales</taxon>
        <taxon>Fagaceae</taxon>
        <taxon>Castanea</taxon>
    </lineage>
</organism>
<accession>A0A8J4QJD5</accession>
<dbReference type="AlphaFoldDB" id="A0A8J4QJD5"/>
<reference evidence="2" key="1">
    <citation type="submission" date="2020-03" db="EMBL/GenBank/DDBJ databases">
        <title>Castanea mollissima Vanexum genome sequencing.</title>
        <authorList>
            <person name="Staton M."/>
        </authorList>
    </citation>
    <scope>NUCLEOTIDE SEQUENCE</scope>
    <source>
        <tissue evidence="2">Leaf</tissue>
    </source>
</reference>
<feature type="compositionally biased region" description="Basic and acidic residues" evidence="1">
    <location>
        <begin position="1"/>
        <end position="10"/>
    </location>
</feature>
<dbReference type="PANTHER" id="PTHR12460">
    <property type="entry name" value="CYCLIN-DEPENDENT KINASE INHIBITOR-RELATED PROTEIN"/>
    <property type="match status" value="1"/>
</dbReference>